<proteinExistence type="predicted"/>
<reference evidence="2" key="3">
    <citation type="submission" date="2025-08" db="UniProtKB">
        <authorList>
            <consortium name="Ensembl"/>
        </authorList>
    </citation>
    <scope>IDENTIFICATION</scope>
    <source>
        <strain evidence="2">17573</strain>
    </source>
</reference>
<keyword evidence="3" id="KW-1185">Reference proteome</keyword>
<name>A0A5F8AJM0_MACMU</name>
<accession>A0A5F8AJM0</accession>
<feature type="region of interest" description="Disordered" evidence="1">
    <location>
        <begin position="38"/>
        <end position="60"/>
    </location>
</feature>
<evidence type="ECO:0000313" key="3">
    <source>
        <dbReference type="Proteomes" id="UP000006718"/>
    </source>
</evidence>
<dbReference type="STRING" id="9544.ENSMMUP00000077139"/>
<dbReference type="VEuPathDB" id="HostDB:ENSMMUG00000057041"/>
<dbReference type="AlphaFoldDB" id="A0A5F8AJM0"/>
<organism evidence="2 3">
    <name type="scientific">Macaca mulatta</name>
    <name type="common">Rhesus macaque</name>
    <dbReference type="NCBI Taxonomy" id="9544"/>
    <lineage>
        <taxon>Eukaryota</taxon>
        <taxon>Metazoa</taxon>
        <taxon>Chordata</taxon>
        <taxon>Craniata</taxon>
        <taxon>Vertebrata</taxon>
        <taxon>Euteleostomi</taxon>
        <taxon>Mammalia</taxon>
        <taxon>Eutheria</taxon>
        <taxon>Euarchontoglires</taxon>
        <taxon>Primates</taxon>
        <taxon>Haplorrhini</taxon>
        <taxon>Catarrhini</taxon>
        <taxon>Cercopithecidae</taxon>
        <taxon>Cercopithecinae</taxon>
        <taxon>Macaca</taxon>
    </lineage>
</organism>
<reference evidence="2" key="4">
    <citation type="submission" date="2025-09" db="UniProtKB">
        <authorList>
            <consortium name="Ensembl"/>
        </authorList>
    </citation>
    <scope>IDENTIFICATION</scope>
    <source>
        <strain evidence="2">17573</strain>
    </source>
</reference>
<evidence type="ECO:0000256" key="1">
    <source>
        <dbReference type="SAM" id="MobiDB-lite"/>
    </source>
</evidence>
<dbReference type="GeneTree" id="ENSGT01150000287152"/>
<dbReference type="Ensembl" id="ENSMMUT00000093234.1">
    <property type="protein sequence ID" value="ENSMMUP00000077139.1"/>
    <property type="gene ID" value="ENSMMUG00000057041.1"/>
</dbReference>
<protein>
    <submittedName>
        <fullName evidence="2">Uncharacterized protein</fullName>
    </submittedName>
</protein>
<dbReference type="Proteomes" id="UP000006718">
    <property type="component" value="Chromosome 16"/>
</dbReference>
<evidence type="ECO:0000313" key="2">
    <source>
        <dbReference type="Ensembl" id="ENSMMUP00000077139.1"/>
    </source>
</evidence>
<reference evidence="3" key="1">
    <citation type="journal article" date="2007" name="Science">
        <title>Evolutionary and biomedical insights from the rhesus macaque genome.</title>
        <authorList>
            <person name="Gibbs R.A."/>
            <person name="Rogers J."/>
            <person name="Katze M.G."/>
            <person name="Bumgarner R."/>
            <person name="Weinstock G.M."/>
            <person name="Mardis E.R."/>
            <person name="Remington K.A."/>
            <person name="Strausberg R.L."/>
            <person name="Venter J.C."/>
            <person name="Wilson R.K."/>
            <person name="Batzer M.A."/>
            <person name="Bustamante C.D."/>
            <person name="Eichler E.E."/>
            <person name="Hahn M.W."/>
            <person name="Hardison R.C."/>
            <person name="Makova K.D."/>
            <person name="Miller W."/>
            <person name="Milosavljevic A."/>
            <person name="Palermo R.E."/>
            <person name="Siepel A."/>
            <person name="Sikela J.M."/>
            <person name="Attaway T."/>
            <person name="Bell S."/>
            <person name="Bernard K.E."/>
            <person name="Buhay C.J."/>
            <person name="Chandrabose M.N."/>
            <person name="Dao M."/>
            <person name="Davis C."/>
            <person name="Delehaunty K.D."/>
            <person name="Ding Y."/>
            <person name="Dinh H.H."/>
            <person name="Dugan-Rocha S."/>
            <person name="Fulton L.A."/>
            <person name="Gabisi R.A."/>
            <person name="Garner T.T."/>
            <person name="Godfrey J."/>
            <person name="Hawes A.C."/>
            <person name="Hernandez J."/>
            <person name="Hines S."/>
            <person name="Holder M."/>
            <person name="Hume J."/>
            <person name="Jhangiani S.N."/>
            <person name="Joshi V."/>
            <person name="Khan Z.M."/>
            <person name="Kirkness E.F."/>
            <person name="Cree A."/>
            <person name="Fowler R.G."/>
            <person name="Lee S."/>
            <person name="Lewis L.R."/>
            <person name="Li Z."/>
            <person name="Liu Y.-S."/>
            <person name="Moore S.M."/>
            <person name="Muzny D."/>
            <person name="Nazareth L.V."/>
            <person name="Ngo D.N."/>
            <person name="Okwuonu G.O."/>
            <person name="Pai G."/>
            <person name="Parker D."/>
            <person name="Paul H.A."/>
            <person name="Pfannkoch C."/>
            <person name="Pohl C.S."/>
            <person name="Rogers Y.-H.C."/>
            <person name="Ruiz S.J."/>
            <person name="Sabo A."/>
            <person name="Santibanez J."/>
            <person name="Schneider B.W."/>
            <person name="Smith S.M."/>
            <person name="Sodergren E."/>
            <person name="Svatek A.F."/>
            <person name="Utterback T.R."/>
            <person name="Vattathil S."/>
            <person name="Warren W."/>
            <person name="White C.S."/>
            <person name="Chinwalla A.T."/>
            <person name="Feng Y."/>
            <person name="Halpern A.L."/>
            <person name="Hillier L.W."/>
            <person name="Huang X."/>
            <person name="Minx P."/>
            <person name="Nelson J.O."/>
            <person name="Pepin K.H."/>
            <person name="Qin X."/>
            <person name="Sutton G.G."/>
            <person name="Venter E."/>
            <person name="Walenz B.P."/>
            <person name="Wallis J.W."/>
            <person name="Worley K.C."/>
            <person name="Yang S.-P."/>
            <person name="Jones S.M."/>
            <person name="Marra M.A."/>
            <person name="Rocchi M."/>
            <person name="Schein J.E."/>
            <person name="Baertsch R."/>
            <person name="Clarke L."/>
            <person name="Csuros M."/>
            <person name="Glasscock J."/>
            <person name="Harris R.A."/>
            <person name="Havlak P."/>
            <person name="Jackson A.R."/>
            <person name="Jiang H."/>
            <person name="Liu Y."/>
            <person name="Messina D.N."/>
            <person name="Shen Y."/>
            <person name="Song H.X.-Z."/>
            <person name="Wylie T."/>
            <person name="Zhang L."/>
            <person name="Birney E."/>
            <person name="Han K."/>
            <person name="Konkel M.K."/>
            <person name="Lee J."/>
            <person name="Smit A.F.A."/>
            <person name="Ullmer B."/>
            <person name="Wang H."/>
            <person name="Xing J."/>
            <person name="Burhans R."/>
            <person name="Cheng Z."/>
            <person name="Karro J.E."/>
            <person name="Ma J."/>
            <person name="Raney B."/>
            <person name="She X."/>
            <person name="Cox M.J."/>
            <person name="Demuth J.P."/>
            <person name="Dumas L.J."/>
            <person name="Han S.-G."/>
            <person name="Hopkins J."/>
            <person name="Karimpour-Fard A."/>
            <person name="Kim Y.H."/>
            <person name="Pollack J.R."/>
            <person name="Vinar T."/>
            <person name="Addo-Quaye C."/>
            <person name="Degenhardt J."/>
            <person name="Denby A."/>
            <person name="Hubisz M.J."/>
            <person name="Indap A."/>
            <person name="Kosiol C."/>
            <person name="Lahn B.T."/>
            <person name="Lawson H.A."/>
            <person name="Marklein A."/>
            <person name="Nielsen R."/>
            <person name="Vallender E.J."/>
            <person name="Clark A.G."/>
            <person name="Ferguson B."/>
            <person name="Hernandez R.D."/>
            <person name="Hirani K."/>
            <person name="Kehrer-Sawatzki H."/>
            <person name="Kolb J."/>
            <person name="Patil S."/>
            <person name="Pu L.-L."/>
            <person name="Ren Y."/>
            <person name="Smith D.G."/>
            <person name="Wheeler D.A."/>
            <person name="Schenck I."/>
            <person name="Ball E.V."/>
            <person name="Chen R."/>
            <person name="Cooper D.N."/>
            <person name="Giardine B."/>
            <person name="Hsu F."/>
            <person name="Kent W.J."/>
            <person name="Lesk A."/>
            <person name="Nelson D.L."/>
            <person name="O'brien W.E."/>
            <person name="Pruefer K."/>
            <person name="Stenson P.D."/>
            <person name="Wallace J.C."/>
            <person name="Ke H."/>
            <person name="Liu X.-M."/>
            <person name="Wang P."/>
            <person name="Xiang A.P."/>
            <person name="Yang F."/>
            <person name="Barber G.P."/>
            <person name="Haussler D."/>
            <person name="Karolchik D."/>
            <person name="Kern A.D."/>
            <person name="Kuhn R.M."/>
            <person name="Smith K.E."/>
            <person name="Zwieg A.S."/>
        </authorList>
    </citation>
    <scope>NUCLEOTIDE SEQUENCE [LARGE SCALE GENOMIC DNA]</scope>
    <source>
        <strain evidence="3">17573</strain>
    </source>
</reference>
<sequence length="117" mass="13175">MKPTVLVCSHAANKDIREAERGGSRLQSQYFGRLRQADHLRSGVRDQPGQRGETASTKSTKISQTWWQVPVIPATQEAEAGELLKDGGCSELRSCYYTPAWVTRARLRPHSTKKRHN</sequence>
<dbReference type="InParanoid" id="A0A5F8AJM0"/>
<reference evidence="2" key="2">
    <citation type="submission" date="2019-01" db="EMBL/GenBank/DDBJ databases">
        <authorList>
            <person name="Graves T."/>
            <person name="Eichler E.E."/>
            <person name="Wilson R.K."/>
        </authorList>
    </citation>
    <scope>NUCLEOTIDE SEQUENCE [LARGE SCALE GENOMIC DNA]</scope>
    <source>
        <strain evidence="2">17573</strain>
    </source>
</reference>
<dbReference type="Bgee" id="ENSMMUG00000057041">
    <property type="expression patterns" value="Expressed in spleen and 1 other cell type or tissue"/>
</dbReference>